<evidence type="ECO:0000313" key="2">
    <source>
        <dbReference type="Proteomes" id="UP000182235"/>
    </source>
</evidence>
<dbReference type="EMBL" id="LGRN01000330">
    <property type="protein sequence ID" value="OJD13129.1"/>
    <property type="molecule type" value="Genomic_DNA"/>
</dbReference>
<accession>A0A1J9P942</accession>
<comment type="caution">
    <text evidence="1">The sequence shown here is derived from an EMBL/GenBank/DDBJ whole genome shotgun (WGS) entry which is preliminary data.</text>
</comment>
<dbReference type="Proteomes" id="UP000182235">
    <property type="component" value="Unassembled WGS sequence"/>
</dbReference>
<protein>
    <submittedName>
        <fullName evidence="1">Uncharacterized protein</fullName>
    </submittedName>
</protein>
<keyword evidence="2" id="KW-1185">Reference proteome</keyword>
<evidence type="ECO:0000313" key="1">
    <source>
        <dbReference type="EMBL" id="OJD13129.1"/>
    </source>
</evidence>
<dbReference type="AlphaFoldDB" id="A0A1J9P942"/>
<proteinExistence type="predicted"/>
<gene>
    <name evidence="1" type="ORF">AJ78_06374</name>
</gene>
<dbReference type="STRING" id="1447872.A0A1J9P942"/>
<reference evidence="1 2" key="1">
    <citation type="submission" date="2015-07" db="EMBL/GenBank/DDBJ databases">
        <title>Emmonsia species relationships and genome sequence.</title>
        <authorList>
            <consortium name="The Broad Institute Genomics Platform"/>
            <person name="Cuomo C.A."/>
            <person name="Munoz J.F."/>
            <person name="Imamovic A."/>
            <person name="Priest M.E."/>
            <person name="Young S."/>
            <person name="Clay O.K."/>
            <person name="McEwen J.G."/>
        </authorList>
    </citation>
    <scope>NUCLEOTIDE SEQUENCE [LARGE SCALE GENOMIC DNA]</scope>
    <source>
        <strain evidence="1 2">UAMH 9510</strain>
    </source>
</reference>
<dbReference type="OrthoDB" id="4508254at2759"/>
<dbReference type="VEuPathDB" id="FungiDB:AJ78_06374"/>
<sequence>MNVMRKLITLHVKDNDYLAFQRRFRYLIARHKELTSDSENFYHDLFLIGLREHQKAFVKTRLDEFFATGQDLITNININDLMKQLTNRMSKIKDERLKPQRANTATMTVATTSFTNSNSDFKCEICHLK</sequence>
<name>A0A1J9P942_9EURO</name>
<organism evidence="1 2">
    <name type="scientific">Emergomyces pasteurianus Ep9510</name>
    <dbReference type="NCBI Taxonomy" id="1447872"/>
    <lineage>
        <taxon>Eukaryota</taxon>
        <taxon>Fungi</taxon>
        <taxon>Dikarya</taxon>
        <taxon>Ascomycota</taxon>
        <taxon>Pezizomycotina</taxon>
        <taxon>Eurotiomycetes</taxon>
        <taxon>Eurotiomycetidae</taxon>
        <taxon>Onygenales</taxon>
        <taxon>Ajellomycetaceae</taxon>
        <taxon>Emergomyces</taxon>
    </lineage>
</organism>